<sequence length="171" mass="18445">MSCRSLSLCAGFLAALGFATLTGCSQPTEPADTSAEAAHDHDSEAGDHDHAEGEHDHADDEHEHEFATLDEATEEIESLNKTIKDGFANNDVDAAHDPLHHIGEVLEATDHWVQESDLPEPRKQELAAAIEQLFDAFGAIDESLHGDGGKSYDEVSESIQSALDTLNQDTQ</sequence>
<organism evidence="3 4">
    <name type="scientific">Roseiconus nitratireducens</name>
    <dbReference type="NCBI Taxonomy" id="2605748"/>
    <lineage>
        <taxon>Bacteria</taxon>
        <taxon>Pseudomonadati</taxon>
        <taxon>Planctomycetota</taxon>
        <taxon>Planctomycetia</taxon>
        <taxon>Pirellulales</taxon>
        <taxon>Pirellulaceae</taxon>
        <taxon>Roseiconus</taxon>
    </lineage>
</organism>
<feature type="compositionally biased region" description="Basic and acidic residues" evidence="1">
    <location>
        <begin position="144"/>
        <end position="153"/>
    </location>
</feature>
<evidence type="ECO:0000313" key="4">
    <source>
        <dbReference type="Proteomes" id="UP000324479"/>
    </source>
</evidence>
<protein>
    <submittedName>
        <fullName evidence="3">CbtA family protein</fullName>
    </submittedName>
</protein>
<evidence type="ECO:0000256" key="1">
    <source>
        <dbReference type="SAM" id="MobiDB-lite"/>
    </source>
</evidence>
<accession>A0A5M6DEV4</accession>
<evidence type="ECO:0000313" key="3">
    <source>
        <dbReference type="EMBL" id="KAA5546067.1"/>
    </source>
</evidence>
<name>A0A5M6DEV4_9BACT</name>
<evidence type="ECO:0000256" key="2">
    <source>
        <dbReference type="SAM" id="SignalP"/>
    </source>
</evidence>
<feature type="region of interest" description="Disordered" evidence="1">
    <location>
        <begin position="144"/>
        <end position="171"/>
    </location>
</feature>
<feature type="signal peptide" evidence="2">
    <location>
        <begin position="1"/>
        <end position="19"/>
    </location>
</feature>
<feature type="region of interest" description="Disordered" evidence="1">
    <location>
        <begin position="26"/>
        <end position="65"/>
    </location>
</feature>
<proteinExistence type="predicted"/>
<dbReference type="EMBL" id="VWOX01000002">
    <property type="protein sequence ID" value="KAA5546067.1"/>
    <property type="molecule type" value="Genomic_DNA"/>
</dbReference>
<dbReference type="PROSITE" id="PS51257">
    <property type="entry name" value="PROKAR_LIPOPROTEIN"/>
    <property type="match status" value="1"/>
</dbReference>
<feature type="compositionally biased region" description="Basic and acidic residues" evidence="1">
    <location>
        <begin position="37"/>
        <end position="65"/>
    </location>
</feature>
<keyword evidence="4" id="KW-1185">Reference proteome</keyword>
<comment type="caution">
    <text evidence="3">The sequence shown here is derived from an EMBL/GenBank/DDBJ whole genome shotgun (WGS) entry which is preliminary data.</text>
</comment>
<dbReference type="AlphaFoldDB" id="A0A5M6DEV4"/>
<feature type="compositionally biased region" description="Polar residues" evidence="1">
    <location>
        <begin position="157"/>
        <end position="171"/>
    </location>
</feature>
<feature type="chain" id="PRO_5024279982" evidence="2">
    <location>
        <begin position="20"/>
        <end position="171"/>
    </location>
</feature>
<keyword evidence="2" id="KW-0732">Signal</keyword>
<dbReference type="Proteomes" id="UP000324479">
    <property type="component" value="Unassembled WGS sequence"/>
</dbReference>
<reference evidence="3 4" key="1">
    <citation type="submission" date="2019-08" db="EMBL/GenBank/DDBJ databases">
        <authorList>
            <person name="Dhanesh K."/>
            <person name="Kumar G."/>
            <person name="Sasikala C."/>
            <person name="Venkata Ramana C."/>
        </authorList>
    </citation>
    <scope>NUCLEOTIDE SEQUENCE [LARGE SCALE GENOMIC DNA]</scope>
    <source>
        <strain evidence="3 4">JC645</strain>
    </source>
</reference>
<dbReference type="RefSeq" id="WP_150075074.1">
    <property type="nucleotide sequence ID" value="NZ_VWOX01000002.1"/>
</dbReference>
<gene>
    <name evidence="3" type="ORF">FYK55_03970</name>
</gene>